<feature type="signal peptide" evidence="1">
    <location>
        <begin position="1"/>
        <end position="22"/>
    </location>
</feature>
<keyword evidence="1" id="KW-0732">Signal</keyword>
<dbReference type="Proteomes" id="UP000308528">
    <property type="component" value="Unassembled WGS sequence"/>
</dbReference>
<organism evidence="2 3">
    <name type="scientific">Neolewinella litorea</name>
    <dbReference type="NCBI Taxonomy" id="2562452"/>
    <lineage>
        <taxon>Bacteria</taxon>
        <taxon>Pseudomonadati</taxon>
        <taxon>Bacteroidota</taxon>
        <taxon>Saprospiria</taxon>
        <taxon>Saprospirales</taxon>
        <taxon>Lewinellaceae</taxon>
        <taxon>Neolewinella</taxon>
    </lineage>
</organism>
<comment type="caution">
    <text evidence="2">The sequence shown here is derived from an EMBL/GenBank/DDBJ whole genome shotgun (WGS) entry which is preliminary data.</text>
</comment>
<dbReference type="RefSeq" id="WP_136460102.1">
    <property type="nucleotide sequence ID" value="NZ_SRSF01000008.1"/>
</dbReference>
<keyword evidence="3" id="KW-1185">Reference proteome</keyword>
<sequence>MRLLHILLLALPLYLAGHSDSAAFRQWLTVYEAYEPYDSLDVWGMATEEDRQVQAAKWRSLRERLRELQALTASQQIDADLLAFVLDDRIYRLDFGTHLFPLNAEGGFLTDVVYRYGNRRVETPEELDRYAGELVALPDYFRQQEGALARGLSIGKTNPARVVDLVLELIARTLAVPPAESLFHRPVADYPAGAARIDSLTEAVVYPAYQRLAEYLRTEYRPRLGQEPGISAITDGKEHYRHLIRYFTTDDDATPEEVFETGQREVARIRQEMEAAMERAGFSGSFAEFLTYLRTDPRFYAATPEDLLERAAWITKRIEARLPRYFDRLPRMPLTVAPVPASLAPNYTGGRYSPGSYDQRRAGAFWVNTYDLPSRPFYTLPALALHEGVPGHHTQMMLAAELEGQSDFRKSLYLSAFGEGWALYAEYLGKEMGIYETAYDDFGRLTYEMWRACRLVVDPGIHYFGWSRERAVAFMAEHTALSLREVNSEIDRYIGWPGQAVSYKMGEMKIRALRQEAEETMGEDFDLAAFHSLVLANGAVTMEILEEVVRHWMAGTTSYQD</sequence>
<evidence type="ECO:0000256" key="1">
    <source>
        <dbReference type="SAM" id="SignalP"/>
    </source>
</evidence>
<reference evidence="2 3" key="1">
    <citation type="submission" date="2019-04" db="EMBL/GenBank/DDBJ databases">
        <title>Lewinella litorea sp. nov., isolated from a marine sand.</title>
        <authorList>
            <person name="Yoon J.-H."/>
        </authorList>
    </citation>
    <scope>NUCLEOTIDE SEQUENCE [LARGE SCALE GENOMIC DNA]</scope>
    <source>
        <strain evidence="2 3">HSMS-39</strain>
    </source>
</reference>
<dbReference type="OrthoDB" id="9760040at2"/>
<accession>A0A4S4NAW1</accession>
<protein>
    <submittedName>
        <fullName evidence="2">DUF885 domain-containing protein</fullName>
    </submittedName>
</protein>
<gene>
    <name evidence="2" type="ORF">E4021_14540</name>
</gene>
<evidence type="ECO:0000313" key="3">
    <source>
        <dbReference type="Proteomes" id="UP000308528"/>
    </source>
</evidence>
<dbReference type="AlphaFoldDB" id="A0A4S4NAW1"/>
<dbReference type="Pfam" id="PF05960">
    <property type="entry name" value="DUF885"/>
    <property type="match status" value="1"/>
</dbReference>
<dbReference type="InterPro" id="IPR010281">
    <property type="entry name" value="DUF885"/>
</dbReference>
<dbReference type="PANTHER" id="PTHR33361">
    <property type="entry name" value="GLR0591 PROTEIN"/>
    <property type="match status" value="1"/>
</dbReference>
<feature type="chain" id="PRO_5020706176" evidence="1">
    <location>
        <begin position="23"/>
        <end position="561"/>
    </location>
</feature>
<name>A0A4S4NAW1_9BACT</name>
<dbReference type="PANTHER" id="PTHR33361:SF2">
    <property type="entry name" value="DUF885 DOMAIN-CONTAINING PROTEIN"/>
    <property type="match status" value="1"/>
</dbReference>
<dbReference type="EMBL" id="SRSF01000008">
    <property type="protein sequence ID" value="THH36482.1"/>
    <property type="molecule type" value="Genomic_DNA"/>
</dbReference>
<proteinExistence type="predicted"/>
<evidence type="ECO:0000313" key="2">
    <source>
        <dbReference type="EMBL" id="THH36482.1"/>
    </source>
</evidence>